<evidence type="ECO:0000256" key="1">
    <source>
        <dbReference type="SAM" id="MobiDB-lite"/>
    </source>
</evidence>
<gene>
    <name evidence="3" type="ORF">MEBOL_007369</name>
</gene>
<evidence type="ECO:0000313" key="4">
    <source>
        <dbReference type="Proteomes" id="UP000217289"/>
    </source>
</evidence>
<protein>
    <recommendedName>
        <fullName evidence="5">Lipoprotein</fullName>
    </recommendedName>
</protein>
<dbReference type="AlphaFoldDB" id="A0A250IRG0"/>
<keyword evidence="4" id="KW-1185">Reference proteome</keyword>
<feature type="region of interest" description="Disordered" evidence="1">
    <location>
        <begin position="26"/>
        <end position="64"/>
    </location>
</feature>
<dbReference type="PROSITE" id="PS51257">
    <property type="entry name" value="PROKAR_LIPOPROTEIN"/>
    <property type="match status" value="1"/>
</dbReference>
<sequence>MKQWLGRMCLFLAGAGFAVGCGGTAQDGAETADSSNSVSPPSATAPGESPAANPEGPFPDGEPSGTTGELAICCHVKCAGVDWAGPYPSIVYNNCPAFAKYSCKQRGLAYETNAWRKC</sequence>
<proteinExistence type="predicted"/>
<dbReference type="Proteomes" id="UP000217289">
    <property type="component" value="Chromosome"/>
</dbReference>
<feature type="compositionally biased region" description="Polar residues" evidence="1">
    <location>
        <begin position="32"/>
        <end position="42"/>
    </location>
</feature>
<reference evidence="3 4" key="1">
    <citation type="submission" date="2017-06" db="EMBL/GenBank/DDBJ databases">
        <authorList>
            <person name="Kim H.J."/>
            <person name="Triplett B.A."/>
        </authorList>
    </citation>
    <scope>NUCLEOTIDE SEQUENCE [LARGE SCALE GENOMIC DNA]</scope>
    <source>
        <strain evidence="3 4">DSM 14713</strain>
    </source>
</reference>
<feature type="signal peptide" evidence="2">
    <location>
        <begin position="1"/>
        <end position="18"/>
    </location>
</feature>
<evidence type="ECO:0000256" key="2">
    <source>
        <dbReference type="SAM" id="SignalP"/>
    </source>
</evidence>
<name>A0A250IRG0_9BACT</name>
<keyword evidence="2" id="KW-0732">Signal</keyword>
<feature type="chain" id="PRO_5013236297" description="Lipoprotein" evidence="2">
    <location>
        <begin position="19"/>
        <end position="118"/>
    </location>
</feature>
<dbReference type="EMBL" id="CP022163">
    <property type="protein sequence ID" value="ATB33868.1"/>
    <property type="molecule type" value="Genomic_DNA"/>
</dbReference>
<organism evidence="3 4">
    <name type="scientific">Melittangium boletus DSM 14713</name>
    <dbReference type="NCBI Taxonomy" id="1294270"/>
    <lineage>
        <taxon>Bacteria</taxon>
        <taxon>Pseudomonadati</taxon>
        <taxon>Myxococcota</taxon>
        <taxon>Myxococcia</taxon>
        <taxon>Myxococcales</taxon>
        <taxon>Cystobacterineae</taxon>
        <taxon>Archangiaceae</taxon>
        <taxon>Melittangium</taxon>
    </lineage>
</organism>
<dbReference type="KEGG" id="mbd:MEBOL_007369"/>
<evidence type="ECO:0008006" key="5">
    <source>
        <dbReference type="Google" id="ProtNLM"/>
    </source>
</evidence>
<accession>A0A250IRG0</accession>
<evidence type="ECO:0000313" key="3">
    <source>
        <dbReference type="EMBL" id="ATB33868.1"/>
    </source>
</evidence>